<keyword evidence="4" id="KW-1185">Reference proteome</keyword>
<reference evidence="4" key="1">
    <citation type="submission" date="2016-10" db="EMBL/GenBank/DDBJ databases">
        <authorList>
            <person name="Varghese N."/>
            <person name="Submissions S."/>
        </authorList>
    </citation>
    <scope>NUCLEOTIDE SEQUENCE [LARGE SCALE GENOMIC DNA]</scope>
    <source>
        <strain evidence="4">Jip14</strain>
    </source>
</reference>
<dbReference type="Proteomes" id="UP000198916">
    <property type="component" value="Unassembled WGS sequence"/>
</dbReference>
<evidence type="ECO:0000313" key="4">
    <source>
        <dbReference type="Proteomes" id="UP000198916"/>
    </source>
</evidence>
<dbReference type="RefSeq" id="WP_090609499.1">
    <property type="nucleotide sequence ID" value="NZ_FNZR01000026.1"/>
</dbReference>
<proteinExistence type="predicted"/>
<gene>
    <name evidence="3" type="ORF">SAMN05421740_1261</name>
</gene>
<evidence type="ECO:0000259" key="2">
    <source>
        <dbReference type="Pfam" id="PF02371"/>
    </source>
</evidence>
<evidence type="ECO:0000259" key="1">
    <source>
        <dbReference type="Pfam" id="PF01548"/>
    </source>
</evidence>
<dbReference type="InterPro" id="IPR003346">
    <property type="entry name" value="Transposase_20"/>
</dbReference>
<dbReference type="GO" id="GO:0003677">
    <property type="term" value="F:DNA binding"/>
    <property type="evidence" value="ECO:0007669"/>
    <property type="project" value="InterPro"/>
</dbReference>
<dbReference type="InterPro" id="IPR002525">
    <property type="entry name" value="Transp_IS110-like_N"/>
</dbReference>
<dbReference type="AlphaFoldDB" id="A0A1H7UU21"/>
<dbReference type="EMBL" id="FNZR01000026">
    <property type="protein sequence ID" value="SEL99937.1"/>
    <property type="molecule type" value="Genomic_DNA"/>
</dbReference>
<dbReference type="PANTHER" id="PTHR33055">
    <property type="entry name" value="TRANSPOSASE FOR INSERTION SEQUENCE ELEMENT IS1111A"/>
    <property type="match status" value="1"/>
</dbReference>
<dbReference type="InterPro" id="IPR047650">
    <property type="entry name" value="Transpos_IS110"/>
</dbReference>
<protein>
    <submittedName>
        <fullName evidence="3">Transposase</fullName>
    </submittedName>
</protein>
<dbReference type="GO" id="GO:0006313">
    <property type="term" value="P:DNA transposition"/>
    <property type="evidence" value="ECO:0007669"/>
    <property type="project" value="InterPro"/>
</dbReference>
<evidence type="ECO:0000313" key="3">
    <source>
        <dbReference type="EMBL" id="SEL99937.1"/>
    </source>
</evidence>
<feature type="domain" description="Transposase IS110-like N-terminal" evidence="1">
    <location>
        <begin position="5"/>
        <end position="141"/>
    </location>
</feature>
<accession>A0A1H7UU21</accession>
<name>A0A1H7UU21_9SPHI</name>
<dbReference type="NCBIfam" id="NF033542">
    <property type="entry name" value="transpos_IS110"/>
    <property type="match status" value="1"/>
</dbReference>
<feature type="domain" description="Transposase IS116/IS110/IS902 C-terminal" evidence="2">
    <location>
        <begin position="198"/>
        <end position="279"/>
    </location>
</feature>
<dbReference type="OrthoDB" id="964423at2"/>
<dbReference type="Pfam" id="PF01548">
    <property type="entry name" value="DEDD_Tnp_IS110"/>
    <property type="match status" value="1"/>
</dbReference>
<dbReference type="PANTHER" id="PTHR33055:SF3">
    <property type="entry name" value="PUTATIVE TRANSPOSASE FOR IS117-RELATED"/>
    <property type="match status" value="1"/>
</dbReference>
<organism evidence="3 4">
    <name type="scientific">Parapedobacter koreensis</name>
    <dbReference type="NCBI Taxonomy" id="332977"/>
    <lineage>
        <taxon>Bacteria</taxon>
        <taxon>Pseudomonadati</taxon>
        <taxon>Bacteroidota</taxon>
        <taxon>Sphingobacteriia</taxon>
        <taxon>Sphingobacteriales</taxon>
        <taxon>Sphingobacteriaceae</taxon>
        <taxon>Parapedobacter</taxon>
    </lineage>
</organism>
<dbReference type="GO" id="GO:0004803">
    <property type="term" value="F:transposase activity"/>
    <property type="evidence" value="ECO:0007669"/>
    <property type="project" value="InterPro"/>
</dbReference>
<sequence length="335" mass="37289">MQVYGIDLSKERFDVNFLDANGKEKHRTVKNGLSAISGFLSTVPTGSVLCAENTGTYGDLLVFLCNRCGVSIALVPGYTVKHSLGLVKGKSDPIDAARLREYGERFFDKLSFKAYQSENMSELRQLFALRSQLVKARKELITGAHAREQMPMQSVKANLILKASLSSLDEQIGEVEKEISLIIMDDAEMAENYTLSISVFGVGPVIATNMIIKTGNFKAIDTARKAASYAGVCPFPNTSGNMVGKSKTSPFADKELKSLLYMGAKATVKHNKEYQLYYQKKQQEGKPHYLIMNNVMNKLLRTIYSVVKNKTPYSWDYVCLDPREKNVNCSEKKVA</sequence>
<dbReference type="Pfam" id="PF02371">
    <property type="entry name" value="Transposase_20"/>
    <property type="match status" value="1"/>
</dbReference>